<evidence type="ECO:0000256" key="6">
    <source>
        <dbReference type="ARBA" id="ARBA00022692"/>
    </source>
</evidence>
<dbReference type="Pfam" id="PF02563">
    <property type="entry name" value="Poly_export"/>
    <property type="match status" value="1"/>
</dbReference>
<evidence type="ECO:0000256" key="15">
    <source>
        <dbReference type="SAM" id="Phobius"/>
    </source>
</evidence>
<evidence type="ECO:0000256" key="13">
    <source>
        <dbReference type="ARBA" id="ARBA00023237"/>
    </source>
</evidence>
<keyword evidence="7" id="KW-0732">Signal</keyword>
<dbReference type="InterPro" id="IPR054765">
    <property type="entry name" value="SLBB_dom"/>
</dbReference>
<evidence type="ECO:0000256" key="8">
    <source>
        <dbReference type="ARBA" id="ARBA00023047"/>
    </source>
</evidence>
<keyword evidence="5" id="KW-0762">Sugar transport</keyword>
<keyword evidence="14" id="KW-0449">Lipoprotein</keyword>
<dbReference type="GO" id="GO:0015288">
    <property type="term" value="F:porin activity"/>
    <property type="evidence" value="ECO:0007669"/>
    <property type="project" value="UniProtKB-KW"/>
</dbReference>
<keyword evidence="6 15" id="KW-0812">Transmembrane</keyword>
<evidence type="ECO:0000256" key="14">
    <source>
        <dbReference type="ARBA" id="ARBA00023288"/>
    </source>
</evidence>
<dbReference type="InterPro" id="IPR003715">
    <property type="entry name" value="Poly_export_N"/>
</dbReference>
<evidence type="ECO:0000256" key="7">
    <source>
        <dbReference type="ARBA" id="ARBA00022729"/>
    </source>
</evidence>
<evidence type="ECO:0000313" key="19">
    <source>
        <dbReference type="Proteomes" id="UP000570474"/>
    </source>
</evidence>
<keyword evidence="3" id="KW-0813">Transport</keyword>
<dbReference type="GO" id="GO:0006811">
    <property type="term" value="P:monoatomic ion transport"/>
    <property type="evidence" value="ECO:0007669"/>
    <property type="project" value="UniProtKB-KW"/>
</dbReference>
<dbReference type="PANTHER" id="PTHR33619">
    <property type="entry name" value="POLYSACCHARIDE EXPORT PROTEIN GFCE-RELATED"/>
    <property type="match status" value="1"/>
</dbReference>
<keyword evidence="4" id="KW-1134">Transmembrane beta strand</keyword>
<evidence type="ECO:0000313" key="18">
    <source>
        <dbReference type="EMBL" id="NLR67116.1"/>
    </source>
</evidence>
<evidence type="ECO:0000256" key="11">
    <source>
        <dbReference type="ARBA" id="ARBA00023136"/>
    </source>
</evidence>
<accession>A0A847RW95</accession>
<gene>
    <name evidence="18" type="ORF">HGH92_22600</name>
</gene>
<keyword evidence="13" id="KW-0998">Cell outer membrane</keyword>
<evidence type="ECO:0000256" key="4">
    <source>
        <dbReference type="ARBA" id="ARBA00022452"/>
    </source>
</evidence>
<keyword evidence="10" id="KW-0626">Porin</keyword>
<feature type="transmembrane region" description="Helical" evidence="15">
    <location>
        <begin position="21"/>
        <end position="41"/>
    </location>
</feature>
<reference evidence="18 19" key="1">
    <citation type="submission" date="2020-04" db="EMBL/GenBank/DDBJ databases">
        <authorList>
            <person name="Yin C."/>
        </authorList>
    </citation>
    <scope>NUCLEOTIDE SEQUENCE [LARGE SCALE GENOMIC DNA]</scope>
    <source>
        <strain evidence="18 19">Ae27</strain>
    </source>
</reference>
<sequence length="280" mass="31094">MSLINREFGSRLNTIVKRCRVTYYHLAGIICLFLFSCSAPKNVTYFRDIPDSLGSKEVEQALYKTPLIQVDDILQVNIQTLDPGTTALLNQQNAPSWPSAGTVPGGGSNISGYLVDKDGNIMLPLIGKMQVKGKSTEEVRAAVAEKAAQFYKDPVVNVRFVNFKITVLGEVTRPSTYVMPNEKVTLLDAIGMAGDLTIYGKRENVLLIRDKDGKKEFVRFNLNNTNLFTSPYYYLQQGDVVYVEPNKSKVVATDASRLKNITIITSAITLLVVILTRVKF</sequence>
<dbReference type="PANTHER" id="PTHR33619:SF3">
    <property type="entry name" value="POLYSACCHARIDE EXPORT PROTEIN GFCE-RELATED"/>
    <property type="match status" value="1"/>
</dbReference>
<evidence type="ECO:0000259" key="16">
    <source>
        <dbReference type="Pfam" id="PF02563"/>
    </source>
</evidence>
<keyword evidence="15" id="KW-1133">Transmembrane helix</keyword>
<comment type="subcellular location">
    <subcellularLocation>
        <location evidence="1">Cell outer membrane</location>
        <topology evidence="1">Multi-pass membrane protein</topology>
    </subcellularLocation>
</comment>
<feature type="domain" description="Polysaccharide export protein N-terminal" evidence="16">
    <location>
        <begin position="67"/>
        <end position="159"/>
    </location>
</feature>
<feature type="domain" description="SLBB" evidence="17">
    <location>
        <begin position="164"/>
        <end position="243"/>
    </location>
</feature>
<dbReference type="Proteomes" id="UP000570474">
    <property type="component" value="Unassembled WGS sequence"/>
</dbReference>
<protein>
    <submittedName>
        <fullName evidence="18">Polysaccharide export protein</fullName>
    </submittedName>
</protein>
<dbReference type="GO" id="GO:0009279">
    <property type="term" value="C:cell outer membrane"/>
    <property type="evidence" value="ECO:0007669"/>
    <property type="project" value="UniProtKB-SubCell"/>
</dbReference>
<dbReference type="GO" id="GO:0046930">
    <property type="term" value="C:pore complex"/>
    <property type="evidence" value="ECO:0007669"/>
    <property type="project" value="UniProtKB-KW"/>
</dbReference>
<evidence type="ECO:0000256" key="5">
    <source>
        <dbReference type="ARBA" id="ARBA00022597"/>
    </source>
</evidence>
<evidence type="ECO:0000256" key="2">
    <source>
        <dbReference type="ARBA" id="ARBA00009450"/>
    </source>
</evidence>
<keyword evidence="12" id="KW-0564">Palmitate</keyword>
<evidence type="ECO:0000256" key="10">
    <source>
        <dbReference type="ARBA" id="ARBA00023114"/>
    </source>
</evidence>
<organism evidence="18 19">
    <name type="scientific">Chitinophaga varians</name>
    <dbReference type="NCBI Taxonomy" id="2202339"/>
    <lineage>
        <taxon>Bacteria</taxon>
        <taxon>Pseudomonadati</taxon>
        <taxon>Bacteroidota</taxon>
        <taxon>Chitinophagia</taxon>
        <taxon>Chitinophagales</taxon>
        <taxon>Chitinophagaceae</taxon>
        <taxon>Chitinophaga</taxon>
    </lineage>
</organism>
<evidence type="ECO:0000256" key="9">
    <source>
        <dbReference type="ARBA" id="ARBA00023065"/>
    </source>
</evidence>
<name>A0A847RW95_9BACT</name>
<evidence type="ECO:0000256" key="12">
    <source>
        <dbReference type="ARBA" id="ARBA00023139"/>
    </source>
</evidence>
<evidence type="ECO:0000256" key="1">
    <source>
        <dbReference type="ARBA" id="ARBA00004571"/>
    </source>
</evidence>
<keyword evidence="8" id="KW-0625">Polysaccharide transport</keyword>
<dbReference type="InterPro" id="IPR049712">
    <property type="entry name" value="Poly_export"/>
</dbReference>
<dbReference type="AlphaFoldDB" id="A0A847RW95"/>
<dbReference type="Gene3D" id="3.10.560.10">
    <property type="entry name" value="Outer membrane lipoprotein wza domain like"/>
    <property type="match status" value="1"/>
</dbReference>
<comment type="caution">
    <text evidence="18">The sequence shown here is derived from an EMBL/GenBank/DDBJ whole genome shotgun (WGS) entry which is preliminary data.</text>
</comment>
<keyword evidence="11 15" id="KW-0472">Membrane</keyword>
<keyword evidence="9" id="KW-0406">Ion transport</keyword>
<dbReference type="Pfam" id="PF22461">
    <property type="entry name" value="SLBB_2"/>
    <property type="match status" value="1"/>
</dbReference>
<keyword evidence="19" id="KW-1185">Reference proteome</keyword>
<evidence type="ECO:0000256" key="3">
    <source>
        <dbReference type="ARBA" id="ARBA00022448"/>
    </source>
</evidence>
<dbReference type="GO" id="GO:0015159">
    <property type="term" value="F:polysaccharide transmembrane transporter activity"/>
    <property type="evidence" value="ECO:0007669"/>
    <property type="project" value="InterPro"/>
</dbReference>
<proteinExistence type="inferred from homology"/>
<comment type="similarity">
    <text evidence="2">Belongs to the BexD/CtrA/VexA family.</text>
</comment>
<evidence type="ECO:0000259" key="17">
    <source>
        <dbReference type="Pfam" id="PF22461"/>
    </source>
</evidence>
<dbReference type="EMBL" id="JABAIA010000002">
    <property type="protein sequence ID" value="NLR67116.1"/>
    <property type="molecule type" value="Genomic_DNA"/>
</dbReference>